<keyword evidence="1" id="KW-1185">Reference proteome</keyword>
<proteinExistence type="predicted"/>
<name>A0AC58T516_TOBAC</name>
<reference evidence="2" key="2">
    <citation type="submission" date="2025-08" db="UniProtKB">
        <authorList>
            <consortium name="RefSeq"/>
        </authorList>
    </citation>
    <scope>IDENTIFICATION</scope>
    <source>
        <tissue evidence="2">Leaf</tissue>
    </source>
</reference>
<organism evidence="1 2">
    <name type="scientific">Nicotiana tabacum</name>
    <name type="common">Common tobacco</name>
    <dbReference type="NCBI Taxonomy" id="4097"/>
    <lineage>
        <taxon>Eukaryota</taxon>
        <taxon>Viridiplantae</taxon>
        <taxon>Streptophyta</taxon>
        <taxon>Embryophyta</taxon>
        <taxon>Tracheophyta</taxon>
        <taxon>Spermatophyta</taxon>
        <taxon>Magnoliopsida</taxon>
        <taxon>eudicotyledons</taxon>
        <taxon>Gunneridae</taxon>
        <taxon>Pentapetalae</taxon>
        <taxon>asterids</taxon>
        <taxon>lamiids</taxon>
        <taxon>Solanales</taxon>
        <taxon>Solanaceae</taxon>
        <taxon>Nicotianoideae</taxon>
        <taxon>Nicotianeae</taxon>
        <taxon>Nicotiana</taxon>
    </lineage>
</organism>
<protein>
    <submittedName>
        <fullName evidence="2">Uncharacterized protein LOC142172556</fullName>
    </submittedName>
</protein>
<sequence>MIIQNLKKILEAAKGKWPEELPGVLWAYRTMTKSSTIENPFSLVYGAEALIPVEVGKPTLRYFCANNEAMLVNLELLDERRDLVHIRMTAQKQRIERYYNRRASPRYFKV</sequence>
<dbReference type="RefSeq" id="XP_075092305.1">
    <property type="nucleotide sequence ID" value="XM_075236204.1"/>
</dbReference>
<evidence type="ECO:0000313" key="1">
    <source>
        <dbReference type="Proteomes" id="UP000790787"/>
    </source>
</evidence>
<dbReference type="Proteomes" id="UP000790787">
    <property type="component" value="Chromosome 18"/>
</dbReference>
<evidence type="ECO:0000313" key="2">
    <source>
        <dbReference type="RefSeq" id="XP_075092305.1"/>
    </source>
</evidence>
<gene>
    <name evidence="2" type="primary">LOC142172556</name>
</gene>
<reference evidence="1" key="1">
    <citation type="journal article" date="2014" name="Nat. Commun.">
        <title>The tobacco genome sequence and its comparison with those of tomato and potato.</title>
        <authorList>
            <person name="Sierro N."/>
            <person name="Battey J.N."/>
            <person name="Ouadi S."/>
            <person name="Bakaher N."/>
            <person name="Bovet L."/>
            <person name="Willig A."/>
            <person name="Goepfert S."/>
            <person name="Peitsch M.C."/>
            <person name="Ivanov N.V."/>
        </authorList>
    </citation>
    <scope>NUCLEOTIDE SEQUENCE [LARGE SCALE GENOMIC DNA]</scope>
</reference>
<accession>A0AC58T516</accession>